<dbReference type="Gene3D" id="3.90.180.10">
    <property type="entry name" value="Medium-chain alcohol dehydrogenases, catalytic domain"/>
    <property type="match status" value="1"/>
</dbReference>
<dbReference type="InterPro" id="IPR013154">
    <property type="entry name" value="ADH-like_N"/>
</dbReference>
<dbReference type="OrthoDB" id="1560166at2759"/>
<comment type="caution">
    <text evidence="9">The sequence shown here is derived from an EMBL/GenBank/DDBJ whole genome shotgun (WGS) entry which is preliminary data.</text>
</comment>
<dbReference type="Pfam" id="PF08240">
    <property type="entry name" value="ADH_N"/>
    <property type="match status" value="1"/>
</dbReference>
<name>A0A5N6JXA8_MONLA</name>
<keyword evidence="10" id="KW-1185">Reference proteome</keyword>
<evidence type="ECO:0000259" key="8">
    <source>
        <dbReference type="Pfam" id="PF08240"/>
    </source>
</evidence>
<dbReference type="PANTHER" id="PTHR43350:SF20">
    <property type="entry name" value="ENOYL REDUCTASE (ER) DOMAIN-CONTAINING PROTEIN"/>
    <property type="match status" value="1"/>
</dbReference>
<evidence type="ECO:0000256" key="6">
    <source>
        <dbReference type="RuleBase" id="RU361277"/>
    </source>
</evidence>
<feature type="domain" description="Alcohol dehydrogenase-like N-terminal" evidence="8">
    <location>
        <begin position="28"/>
        <end position="134"/>
    </location>
</feature>
<comment type="cofactor">
    <cofactor evidence="1 6">
        <name>Zn(2+)</name>
        <dbReference type="ChEBI" id="CHEBI:29105"/>
    </cofactor>
</comment>
<dbReference type="Pfam" id="PF00107">
    <property type="entry name" value="ADH_zinc_N"/>
    <property type="match status" value="1"/>
</dbReference>
<keyword evidence="4 6" id="KW-0862">Zinc</keyword>
<evidence type="ECO:0000256" key="3">
    <source>
        <dbReference type="ARBA" id="ARBA00022723"/>
    </source>
</evidence>
<keyword evidence="3 6" id="KW-0479">Metal-binding</keyword>
<evidence type="ECO:0000256" key="5">
    <source>
        <dbReference type="ARBA" id="ARBA00023002"/>
    </source>
</evidence>
<dbReference type="InterPro" id="IPR011032">
    <property type="entry name" value="GroES-like_sf"/>
</dbReference>
<keyword evidence="5" id="KW-0560">Oxidoreductase</keyword>
<organism evidence="9 10">
    <name type="scientific">Monilinia laxa</name>
    <name type="common">Brown rot fungus</name>
    <name type="synonym">Sclerotinia laxa</name>
    <dbReference type="NCBI Taxonomy" id="61186"/>
    <lineage>
        <taxon>Eukaryota</taxon>
        <taxon>Fungi</taxon>
        <taxon>Dikarya</taxon>
        <taxon>Ascomycota</taxon>
        <taxon>Pezizomycotina</taxon>
        <taxon>Leotiomycetes</taxon>
        <taxon>Helotiales</taxon>
        <taxon>Sclerotiniaceae</taxon>
        <taxon>Monilinia</taxon>
    </lineage>
</organism>
<dbReference type="SUPFAM" id="SSF50129">
    <property type="entry name" value="GroES-like"/>
    <property type="match status" value="1"/>
</dbReference>
<feature type="domain" description="Alcohol dehydrogenase-like C-terminal" evidence="7">
    <location>
        <begin position="180"/>
        <end position="275"/>
    </location>
</feature>
<dbReference type="PANTHER" id="PTHR43350">
    <property type="entry name" value="NAD-DEPENDENT ALCOHOL DEHYDROGENASE"/>
    <property type="match status" value="1"/>
</dbReference>
<evidence type="ECO:0000313" key="9">
    <source>
        <dbReference type="EMBL" id="KAB8293776.1"/>
    </source>
</evidence>
<reference evidence="9 10" key="1">
    <citation type="submission" date="2019-06" db="EMBL/GenBank/DDBJ databases">
        <title>Genome Sequence of the Brown Rot Fungal Pathogen Monilinia laxa.</title>
        <authorList>
            <person name="De Miccolis Angelini R.M."/>
            <person name="Landi L."/>
            <person name="Abate D."/>
            <person name="Pollastro S."/>
            <person name="Romanazzi G."/>
            <person name="Faretra F."/>
        </authorList>
    </citation>
    <scope>NUCLEOTIDE SEQUENCE [LARGE SCALE GENOMIC DNA]</scope>
    <source>
        <strain evidence="9 10">Mlax316</strain>
    </source>
</reference>
<dbReference type="SUPFAM" id="SSF51735">
    <property type="entry name" value="NAD(P)-binding Rossmann-fold domains"/>
    <property type="match status" value="1"/>
</dbReference>
<evidence type="ECO:0000256" key="2">
    <source>
        <dbReference type="ARBA" id="ARBA00008072"/>
    </source>
</evidence>
<dbReference type="InterPro" id="IPR002328">
    <property type="entry name" value="ADH_Zn_CS"/>
</dbReference>
<dbReference type="GO" id="GO:0016491">
    <property type="term" value="F:oxidoreductase activity"/>
    <property type="evidence" value="ECO:0007669"/>
    <property type="project" value="UniProtKB-KW"/>
</dbReference>
<dbReference type="PROSITE" id="PS00059">
    <property type="entry name" value="ADH_ZINC"/>
    <property type="match status" value="1"/>
</dbReference>
<evidence type="ECO:0000313" key="10">
    <source>
        <dbReference type="Proteomes" id="UP000326757"/>
    </source>
</evidence>
<evidence type="ECO:0000256" key="1">
    <source>
        <dbReference type="ARBA" id="ARBA00001947"/>
    </source>
</evidence>
<protein>
    <recommendedName>
        <fullName evidence="11">Enoyl reductase (ER) domain-containing protein</fullName>
    </recommendedName>
</protein>
<dbReference type="InterPro" id="IPR036291">
    <property type="entry name" value="NAD(P)-bd_dom_sf"/>
</dbReference>
<dbReference type="Gene3D" id="3.40.50.720">
    <property type="entry name" value="NAD(P)-binding Rossmann-like Domain"/>
    <property type="match status" value="1"/>
</dbReference>
<dbReference type="EMBL" id="VIGI01000011">
    <property type="protein sequence ID" value="KAB8293776.1"/>
    <property type="molecule type" value="Genomic_DNA"/>
</dbReference>
<dbReference type="Proteomes" id="UP000326757">
    <property type="component" value="Unassembled WGS sequence"/>
</dbReference>
<evidence type="ECO:0000256" key="4">
    <source>
        <dbReference type="ARBA" id="ARBA00022833"/>
    </source>
</evidence>
<evidence type="ECO:0000259" key="7">
    <source>
        <dbReference type="Pfam" id="PF00107"/>
    </source>
</evidence>
<dbReference type="AlphaFoldDB" id="A0A5N6JXA8"/>
<gene>
    <name evidence="9" type="ORF">EYC80_009261</name>
</gene>
<sequence length="279" mass="29563">MRTKALVVERPGGDFVYRDIEVDDNVRATEVLVEIVATGVCHTDLSFSQHDIEGMFPAILGHEGAGIISKVGSKVTNVQVGDRVILSYTSCGECNYSVEGADQDADEREITSHFFGQSSFSKFAVADARCCIKVGEPGSDDVDLSSIAPLGCGILTGAGAMLNVLKPSPEDIVCVVGAGAVGLAAIMALNFLKKKPRQIIVVDVVEERLRLAKKYGATHVVNPTTERDLPGALKRVTNFEGINGSIDATGRTEVVRDLLESTAKLGTVCSVGVGEVSFF</sequence>
<comment type="similarity">
    <text evidence="2 6">Belongs to the zinc-containing alcohol dehydrogenase family.</text>
</comment>
<evidence type="ECO:0008006" key="11">
    <source>
        <dbReference type="Google" id="ProtNLM"/>
    </source>
</evidence>
<proteinExistence type="inferred from homology"/>
<dbReference type="InterPro" id="IPR013149">
    <property type="entry name" value="ADH-like_C"/>
</dbReference>
<accession>A0A5N6JXA8</accession>
<dbReference type="GO" id="GO:0008270">
    <property type="term" value="F:zinc ion binding"/>
    <property type="evidence" value="ECO:0007669"/>
    <property type="project" value="InterPro"/>
</dbReference>